<dbReference type="PANTHER" id="PTHR42831">
    <property type="entry name" value="FE-S PROTEIN MATURATION AUXILIARY FACTOR YITW"/>
    <property type="match status" value="1"/>
</dbReference>
<dbReference type="SUPFAM" id="SSF117916">
    <property type="entry name" value="Fe-S cluster assembly (FSCA) domain-like"/>
    <property type="match status" value="1"/>
</dbReference>
<dbReference type="InterPro" id="IPR034904">
    <property type="entry name" value="FSCA_dom_sf"/>
</dbReference>
<name>A0A0R1TR87_9LACO</name>
<dbReference type="Proteomes" id="UP000051324">
    <property type="component" value="Unassembled WGS sequence"/>
</dbReference>
<gene>
    <name evidence="2" type="ORF">FC32_GL001195</name>
</gene>
<feature type="domain" description="MIP18 family-like" evidence="1">
    <location>
        <begin position="13"/>
        <end position="86"/>
    </location>
</feature>
<dbReference type="PATRIC" id="fig|1423724.4.peg.1244"/>
<organism evidence="2 3">
    <name type="scientific">Ligilactobacillus apodemi DSM 16634 = JCM 16172</name>
    <dbReference type="NCBI Taxonomy" id="1423724"/>
    <lineage>
        <taxon>Bacteria</taxon>
        <taxon>Bacillati</taxon>
        <taxon>Bacillota</taxon>
        <taxon>Bacilli</taxon>
        <taxon>Lactobacillales</taxon>
        <taxon>Lactobacillaceae</taxon>
        <taxon>Ligilactobacillus</taxon>
    </lineage>
</organism>
<comment type="caution">
    <text evidence="2">The sequence shown here is derived from an EMBL/GenBank/DDBJ whole genome shotgun (WGS) entry which is preliminary data.</text>
</comment>
<dbReference type="Pfam" id="PF01883">
    <property type="entry name" value="FeS_assembly_P"/>
    <property type="match status" value="1"/>
</dbReference>
<accession>A0A0R1TR87</accession>
<protein>
    <recommendedName>
        <fullName evidence="1">MIP18 family-like domain-containing protein</fullName>
    </recommendedName>
</protein>
<sequence>MKTMEKRESEVIKKEILAALETVIDPELGIDIVNLGLIYSVDLKEDGLCTVQMTLTTMGCPLTNVLADMVERSLKNIAEVKKVEVEFIWEPAWSVDRMTSYAKMALGIH</sequence>
<keyword evidence="3" id="KW-1185">Reference proteome</keyword>
<proteinExistence type="predicted"/>
<evidence type="ECO:0000259" key="1">
    <source>
        <dbReference type="Pfam" id="PF01883"/>
    </source>
</evidence>
<dbReference type="AlphaFoldDB" id="A0A0R1TR87"/>
<dbReference type="eggNOG" id="COG2151">
    <property type="taxonomic scope" value="Bacteria"/>
</dbReference>
<dbReference type="InterPro" id="IPR052339">
    <property type="entry name" value="Fe-S_Maturation_MIP18"/>
</dbReference>
<dbReference type="Gene3D" id="3.30.300.130">
    <property type="entry name" value="Fe-S cluster assembly (FSCA)"/>
    <property type="match status" value="1"/>
</dbReference>
<dbReference type="PANTHER" id="PTHR42831:SF1">
    <property type="entry name" value="FE-S PROTEIN MATURATION AUXILIARY FACTOR YITW"/>
    <property type="match status" value="1"/>
</dbReference>
<dbReference type="EMBL" id="AZFT01000053">
    <property type="protein sequence ID" value="KRL83927.1"/>
    <property type="molecule type" value="Genomic_DNA"/>
</dbReference>
<evidence type="ECO:0000313" key="3">
    <source>
        <dbReference type="Proteomes" id="UP000051324"/>
    </source>
</evidence>
<dbReference type="InterPro" id="IPR002744">
    <property type="entry name" value="MIP18-like"/>
</dbReference>
<evidence type="ECO:0000313" key="2">
    <source>
        <dbReference type="EMBL" id="KRL83927.1"/>
    </source>
</evidence>
<reference evidence="2 3" key="1">
    <citation type="journal article" date="2015" name="Genome Announc.">
        <title>Expanding the biotechnology potential of lactobacilli through comparative genomics of 213 strains and associated genera.</title>
        <authorList>
            <person name="Sun Z."/>
            <person name="Harris H.M."/>
            <person name="McCann A."/>
            <person name="Guo C."/>
            <person name="Argimon S."/>
            <person name="Zhang W."/>
            <person name="Yang X."/>
            <person name="Jeffery I.B."/>
            <person name="Cooney J.C."/>
            <person name="Kagawa T.F."/>
            <person name="Liu W."/>
            <person name="Song Y."/>
            <person name="Salvetti E."/>
            <person name="Wrobel A."/>
            <person name="Rasinkangas P."/>
            <person name="Parkhill J."/>
            <person name="Rea M.C."/>
            <person name="O'Sullivan O."/>
            <person name="Ritari J."/>
            <person name="Douillard F.P."/>
            <person name="Paul Ross R."/>
            <person name="Yang R."/>
            <person name="Briner A.E."/>
            <person name="Felis G.E."/>
            <person name="de Vos W.M."/>
            <person name="Barrangou R."/>
            <person name="Klaenhammer T.R."/>
            <person name="Caufield P.W."/>
            <person name="Cui Y."/>
            <person name="Zhang H."/>
            <person name="O'Toole P.W."/>
        </authorList>
    </citation>
    <scope>NUCLEOTIDE SEQUENCE [LARGE SCALE GENOMIC DNA]</scope>
    <source>
        <strain evidence="2 3">DSM 16634</strain>
    </source>
</reference>
<dbReference type="STRING" id="1423724.FC32_GL001195"/>